<evidence type="ECO:0000256" key="5">
    <source>
        <dbReference type="ARBA" id="ARBA00022605"/>
    </source>
</evidence>
<evidence type="ECO:0000313" key="12">
    <source>
        <dbReference type="Proteomes" id="UP000003511"/>
    </source>
</evidence>
<evidence type="ECO:0000256" key="3">
    <source>
        <dbReference type="ARBA" id="ARBA00012068"/>
    </source>
</evidence>
<evidence type="ECO:0000259" key="10">
    <source>
        <dbReference type="PROSITE" id="PS51176"/>
    </source>
</evidence>
<reference evidence="11 12" key="2">
    <citation type="submission" date="2011-10" db="EMBL/GenBank/DDBJ databases">
        <title>Draft genome sequence of Candidatus Burkholderia kirkii.</title>
        <authorList>
            <person name="Carlier A.L."/>
            <person name="Eberl L."/>
        </authorList>
    </citation>
    <scope>NUCLEOTIDE SEQUENCE [LARGE SCALE GENOMIC DNA]</scope>
    <source>
        <strain evidence="11 12">UZHbot1</strain>
    </source>
</reference>
<evidence type="ECO:0000256" key="9">
    <source>
        <dbReference type="ARBA" id="ARBA00049260"/>
    </source>
</evidence>
<dbReference type="InterPro" id="IPR046826">
    <property type="entry name" value="PDH_N"/>
</dbReference>
<dbReference type="SUPFAM" id="SSF48179">
    <property type="entry name" value="6-phosphogluconate dehydrogenase C-terminal domain-like"/>
    <property type="match status" value="1"/>
</dbReference>
<dbReference type="GO" id="GO:0008977">
    <property type="term" value="F:prephenate dehydrogenase (NAD+) activity"/>
    <property type="evidence" value="ECO:0007669"/>
    <property type="project" value="UniProtKB-EC"/>
</dbReference>
<dbReference type="EMBL" id="CAFE01000249">
    <property type="protein sequence ID" value="CCD40413.1"/>
    <property type="molecule type" value="Genomic_DNA"/>
</dbReference>
<keyword evidence="8" id="KW-0057">Aromatic amino acid biosynthesis</keyword>
<dbReference type="PANTHER" id="PTHR21363:SF0">
    <property type="entry name" value="PREPHENATE DEHYDROGENASE [NADP(+)]"/>
    <property type="match status" value="1"/>
</dbReference>
<protein>
    <recommendedName>
        <fullName evidence="3">prephenate dehydrogenase</fullName>
        <ecNumber evidence="3">1.3.1.12</ecNumber>
    </recommendedName>
</protein>
<dbReference type="InterPro" id="IPR046825">
    <property type="entry name" value="PDH_C"/>
</dbReference>
<accession>G4MGY4</accession>
<dbReference type="Proteomes" id="UP000003511">
    <property type="component" value="Unassembled WGS sequence"/>
</dbReference>
<dbReference type="STRING" id="1055526.BKIR_c7_1489"/>
<evidence type="ECO:0000313" key="11">
    <source>
        <dbReference type="EMBL" id="CCD40413.1"/>
    </source>
</evidence>
<feature type="domain" description="Prephenate/arogenate dehydrogenase" evidence="10">
    <location>
        <begin position="7"/>
        <end position="298"/>
    </location>
</feature>
<comment type="catalytic activity">
    <reaction evidence="9">
        <text>prephenate + NAD(+) = 3-(4-hydroxyphenyl)pyruvate + CO2 + NADH</text>
        <dbReference type="Rhea" id="RHEA:13869"/>
        <dbReference type="ChEBI" id="CHEBI:16526"/>
        <dbReference type="ChEBI" id="CHEBI:29934"/>
        <dbReference type="ChEBI" id="CHEBI:36242"/>
        <dbReference type="ChEBI" id="CHEBI:57540"/>
        <dbReference type="ChEBI" id="CHEBI:57945"/>
        <dbReference type="EC" id="1.3.1.12"/>
    </reaction>
</comment>
<evidence type="ECO:0000256" key="7">
    <source>
        <dbReference type="ARBA" id="ARBA00023027"/>
    </source>
</evidence>
<keyword evidence="4" id="KW-0827">Tyrosine biosynthesis</keyword>
<dbReference type="InterPro" id="IPR008927">
    <property type="entry name" value="6-PGluconate_DH-like_C_sf"/>
</dbReference>
<sequence>MAAFSFNKLVIFGVGLIGGSLARGLRERAGFAGHVVGVGRSVKSVERALELGVIDEAAALDDDAALSRALQGADIVLLAAPVAQTGPLLARIAPFLDARTIVTDAGSTKSDVVAAARQALGARFVPGHPIAGRESSGVDAALPDLYVDRNVVLCPLPENATDDVERVASMWRATGACVRQMSEAQHDRVFASVSHLPHVLSFALVDQILGTPDAELKFSFAADGFRDFTRIAASSPEMWRDICLANRAALLAELDDYTAVLARFRAAIEASDGAALEAAFTRSRVARKEWQKLGGIKPSGDVAAK</sequence>
<dbReference type="Gene3D" id="3.40.50.720">
    <property type="entry name" value="NAD(P)-binding Rossmann-like Domain"/>
    <property type="match status" value="1"/>
</dbReference>
<dbReference type="AlphaFoldDB" id="G4MGY4"/>
<dbReference type="PANTHER" id="PTHR21363">
    <property type="entry name" value="PREPHENATE DEHYDROGENASE"/>
    <property type="match status" value="1"/>
</dbReference>
<dbReference type="EC" id="1.3.1.12" evidence="3"/>
<evidence type="ECO:0000256" key="2">
    <source>
        <dbReference type="ARBA" id="ARBA00007964"/>
    </source>
</evidence>
<dbReference type="InterPro" id="IPR036291">
    <property type="entry name" value="NAD(P)-bd_dom_sf"/>
</dbReference>
<keyword evidence="12" id="KW-1185">Reference proteome</keyword>
<evidence type="ECO:0000256" key="8">
    <source>
        <dbReference type="ARBA" id="ARBA00023141"/>
    </source>
</evidence>
<evidence type="ECO:0000256" key="4">
    <source>
        <dbReference type="ARBA" id="ARBA00022498"/>
    </source>
</evidence>
<dbReference type="InterPro" id="IPR050812">
    <property type="entry name" value="Preph/Arog_dehydrog"/>
</dbReference>
<keyword evidence="7" id="KW-0520">NAD</keyword>
<dbReference type="FunFam" id="3.40.50.720:FF:000208">
    <property type="entry name" value="Prephenate dehydrogenase"/>
    <property type="match status" value="1"/>
</dbReference>
<dbReference type="HOGENOM" id="CLU_055968_0_1_4"/>
<dbReference type="Pfam" id="PF02153">
    <property type="entry name" value="PDH_N"/>
    <property type="match status" value="1"/>
</dbReference>
<name>G4MGY4_9BURK</name>
<dbReference type="BioCyc" id="CBUR1055526:G10QW-1067-MONOMER"/>
<comment type="caution">
    <text evidence="11">The sequence shown here is derived from an EMBL/GenBank/DDBJ whole genome shotgun (WGS) entry which is preliminary data.</text>
</comment>
<dbReference type="PROSITE" id="PS51176">
    <property type="entry name" value="PDH_ADH"/>
    <property type="match status" value="1"/>
</dbReference>
<comment type="pathway">
    <text evidence="1">Amino-acid biosynthesis; L-tyrosine biosynthesis; (4-hydroxyphenyl)pyruvate from prephenate (NAD(+) route): step 1/1.</text>
</comment>
<reference evidence="11 12" key="1">
    <citation type="submission" date="2011-09" db="EMBL/GenBank/DDBJ databases">
        <authorList>
            <person name="Carlier A."/>
        </authorList>
    </citation>
    <scope>NUCLEOTIDE SEQUENCE [LARGE SCALE GENOMIC DNA]</scope>
    <source>
        <strain evidence="11 12">UZHbot1</strain>
    </source>
</reference>
<organism evidence="11 12">
    <name type="scientific">Candidatus Paraburkholderia kirkii UZHbot1</name>
    <dbReference type="NCBI Taxonomy" id="1055526"/>
    <lineage>
        <taxon>Bacteria</taxon>
        <taxon>Pseudomonadati</taxon>
        <taxon>Pseudomonadota</taxon>
        <taxon>Betaproteobacteria</taxon>
        <taxon>Burkholderiales</taxon>
        <taxon>Burkholderiaceae</taxon>
        <taxon>Paraburkholderia</taxon>
    </lineage>
</organism>
<dbReference type="FunFam" id="1.10.3660.10:FF:000003">
    <property type="entry name" value="Prephenate dehydrogenase"/>
    <property type="match status" value="1"/>
</dbReference>
<dbReference type="InterPro" id="IPR003099">
    <property type="entry name" value="Prephen_DH"/>
</dbReference>
<dbReference type="GO" id="GO:0004665">
    <property type="term" value="F:prephenate dehydrogenase (NADP+) activity"/>
    <property type="evidence" value="ECO:0007669"/>
    <property type="project" value="InterPro"/>
</dbReference>
<proteinExistence type="inferred from homology"/>
<dbReference type="Pfam" id="PF20463">
    <property type="entry name" value="PDH_C"/>
    <property type="match status" value="1"/>
</dbReference>
<dbReference type="GO" id="GO:0070403">
    <property type="term" value="F:NAD+ binding"/>
    <property type="evidence" value="ECO:0007669"/>
    <property type="project" value="InterPro"/>
</dbReference>
<evidence type="ECO:0000256" key="1">
    <source>
        <dbReference type="ARBA" id="ARBA00005067"/>
    </source>
</evidence>
<keyword evidence="6 11" id="KW-0560">Oxidoreductase</keyword>
<evidence type="ECO:0000256" key="6">
    <source>
        <dbReference type="ARBA" id="ARBA00023002"/>
    </source>
</evidence>
<dbReference type="Gene3D" id="1.10.3660.10">
    <property type="entry name" value="6-phosphogluconate dehydrogenase C-terminal like domain"/>
    <property type="match status" value="1"/>
</dbReference>
<comment type="similarity">
    <text evidence="2">Belongs to the prephenate/arogenate dehydrogenase family.</text>
</comment>
<dbReference type="SUPFAM" id="SSF51735">
    <property type="entry name" value="NAD(P)-binding Rossmann-fold domains"/>
    <property type="match status" value="1"/>
</dbReference>
<keyword evidence="5" id="KW-0028">Amino-acid biosynthesis</keyword>
<gene>
    <name evidence="11" type="ORF">BKIR_c7_1489</name>
</gene>
<dbReference type="GO" id="GO:0006571">
    <property type="term" value="P:tyrosine biosynthetic process"/>
    <property type="evidence" value="ECO:0007669"/>
    <property type="project" value="UniProtKB-KW"/>
</dbReference>